<evidence type="ECO:0000259" key="7">
    <source>
        <dbReference type="PROSITE" id="PS50158"/>
    </source>
</evidence>
<dbReference type="AlphaFoldDB" id="A0A087T5N0"/>
<feature type="domain" description="CCHC-type" evidence="7">
    <location>
        <begin position="294"/>
        <end position="309"/>
    </location>
</feature>
<gene>
    <name evidence="8" type="ORF">X975_26610</name>
</gene>
<dbReference type="SUPFAM" id="SSF57756">
    <property type="entry name" value="Retrovirus zinc finger-like domains"/>
    <property type="match status" value="1"/>
</dbReference>
<feature type="compositionally biased region" description="Basic residues" evidence="6">
    <location>
        <begin position="102"/>
        <end position="111"/>
    </location>
</feature>
<reference evidence="8 9" key="1">
    <citation type="submission" date="2013-11" db="EMBL/GenBank/DDBJ databases">
        <title>Genome sequencing of Stegodyphus mimosarum.</title>
        <authorList>
            <person name="Bechsgaard J."/>
        </authorList>
    </citation>
    <scope>NUCLEOTIDE SEQUENCE [LARGE SCALE GENOMIC DNA]</scope>
</reference>
<dbReference type="InterPro" id="IPR036875">
    <property type="entry name" value="Znf_CCHC_sf"/>
</dbReference>
<feature type="compositionally biased region" description="Basic and acidic residues" evidence="6">
    <location>
        <begin position="87"/>
        <end position="101"/>
    </location>
</feature>
<dbReference type="Gene3D" id="4.10.60.10">
    <property type="entry name" value="Zinc finger, CCHC-type"/>
    <property type="match status" value="1"/>
</dbReference>
<dbReference type="InterPro" id="IPR001878">
    <property type="entry name" value="Znf_CCHC"/>
</dbReference>
<evidence type="ECO:0000256" key="2">
    <source>
        <dbReference type="ARBA" id="ARBA00022737"/>
    </source>
</evidence>
<accession>A0A087T5N0</accession>
<feature type="region of interest" description="Disordered" evidence="6">
    <location>
        <begin position="87"/>
        <end position="111"/>
    </location>
</feature>
<dbReference type="STRING" id="407821.A0A087T5N0"/>
<sequence length="361" mass="41715">MCKDINAEDLMDEAHDCLNTLDGILNTEKISKKTGKNIKDQFMGLLKLVTKQNLRIAYLEGQLESTQNIEDYIQGVVSNKTSESYADKVKARIKGQPERQRSRSRSRKRKEHKLLVFPKDESLTSQEVKDHLVKNINPNNLKIGVKSVKNVRKGGVIIETVKEDDIKILEDAIKENQKLKEIVEPQRPVAFKPRIIIYNVKEGIDAETLKETLITQNPDIKGEELEIKLNMNGRFGKHWVCSVDPHSFKIIMKHKKINLFWSRKNVREYIQVTQCQNCLGFGHSKKFCKEEQSCHKCGKTGHLQKECTKKERCKNCKNANQELGLKLDHKHNAKDNNCSKPKCWSLYSEVRECLYAVRNKE</sequence>
<keyword evidence="1" id="KW-0479">Metal-binding</keyword>
<keyword evidence="9" id="KW-1185">Reference proteome</keyword>
<dbReference type="PANTHER" id="PTHR47103">
    <property type="entry name" value="DNA-BINDING PROTEIN"/>
    <property type="match status" value="1"/>
</dbReference>
<name>A0A087T5N0_STEMI</name>
<evidence type="ECO:0000313" key="8">
    <source>
        <dbReference type="EMBL" id="KFM60419.1"/>
    </source>
</evidence>
<dbReference type="OMA" id="MVRQCQN"/>
<dbReference type="Proteomes" id="UP000054359">
    <property type="component" value="Unassembled WGS sequence"/>
</dbReference>
<dbReference type="EMBL" id="KK113537">
    <property type="protein sequence ID" value="KFM60419.1"/>
    <property type="molecule type" value="Genomic_DNA"/>
</dbReference>
<dbReference type="PANTHER" id="PTHR47103:SF8">
    <property type="entry name" value="DNA-BINDING PROTEIN"/>
    <property type="match status" value="1"/>
</dbReference>
<dbReference type="Pfam" id="PF00098">
    <property type="entry name" value="zf-CCHC"/>
    <property type="match status" value="1"/>
</dbReference>
<evidence type="ECO:0000256" key="4">
    <source>
        <dbReference type="ARBA" id="ARBA00022833"/>
    </source>
</evidence>
<evidence type="ECO:0000256" key="6">
    <source>
        <dbReference type="SAM" id="MobiDB-lite"/>
    </source>
</evidence>
<dbReference type="SMART" id="SM00343">
    <property type="entry name" value="ZnF_C2HC"/>
    <property type="match status" value="2"/>
</dbReference>
<organism evidence="8 9">
    <name type="scientific">Stegodyphus mimosarum</name>
    <name type="common">African social velvet spider</name>
    <dbReference type="NCBI Taxonomy" id="407821"/>
    <lineage>
        <taxon>Eukaryota</taxon>
        <taxon>Metazoa</taxon>
        <taxon>Ecdysozoa</taxon>
        <taxon>Arthropoda</taxon>
        <taxon>Chelicerata</taxon>
        <taxon>Arachnida</taxon>
        <taxon>Araneae</taxon>
        <taxon>Araneomorphae</taxon>
        <taxon>Entelegynae</taxon>
        <taxon>Eresoidea</taxon>
        <taxon>Eresidae</taxon>
        <taxon>Stegodyphus</taxon>
    </lineage>
</organism>
<proteinExistence type="predicted"/>
<keyword evidence="2" id="KW-0677">Repeat</keyword>
<evidence type="ECO:0000256" key="3">
    <source>
        <dbReference type="ARBA" id="ARBA00022771"/>
    </source>
</evidence>
<keyword evidence="3 5" id="KW-0863">Zinc-finger</keyword>
<evidence type="ECO:0000313" key="9">
    <source>
        <dbReference type="Proteomes" id="UP000054359"/>
    </source>
</evidence>
<evidence type="ECO:0000256" key="5">
    <source>
        <dbReference type="PROSITE-ProRule" id="PRU00047"/>
    </source>
</evidence>
<keyword evidence="4" id="KW-0862">Zinc</keyword>
<feature type="non-terminal residue" evidence="8">
    <location>
        <position position="361"/>
    </location>
</feature>
<dbReference type="GO" id="GO:0003676">
    <property type="term" value="F:nucleic acid binding"/>
    <property type="evidence" value="ECO:0007669"/>
    <property type="project" value="InterPro"/>
</dbReference>
<protein>
    <recommendedName>
        <fullName evidence="7">CCHC-type domain-containing protein</fullName>
    </recommendedName>
</protein>
<dbReference type="OrthoDB" id="6437361at2759"/>
<evidence type="ECO:0000256" key="1">
    <source>
        <dbReference type="ARBA" id="ARBA00022723"/>
    </source>
</evidence>
<dbReference type="PROSITE" id="PS50158">
    <property type="entry name" value="ZF_CCHC"/>
    <property type="match status" value="1"/>
</dbReference>
<dbReference type="GO" id="GO:0008270">
    <property type="term" value="F:zinc ion binding"/>
    <property type="evidence" value="ECO:0007669"/>
    <property type="project" value="UniProtKB-KW"/>
</dbReference>